<dbReference type="InParanoid" id="F1Z3Y7"/>
<accession>F1Z3Y7</accession>
<dbReference type="Pfam" id="PF14022">
    <property type="entry name" value="DUF4238"/>
    <property type="match status" value="1"/>
</dbReference>
<sequence>MSDPDRHHFLPRFYLARWRHAEGKVVTYSRQRGRLYVRDYAPKEIGAQRGLYALKGAPAGQRNALERDFMGPEVDDPASQALRLLLSETPVDLPMDMRQSWVRFLMSLFVRLPVQLADIRADAARTLREEFAAKLEEYEAIRRPGDPESFLEWIETKDPGHLFEDFGTSLIPDMIAIPNMNHDIMGMDWRVCHFKDGPYGFLTCDFPICMLPGLAHPDCLISLPLSPTAVFLAAYNSDLLDRLTVLQPPTLIDAVNRLSISSAQDYVYADSRYHHELIDRLLRRS</sequence>
<evidence type="ECO:0000313" key="2">
    <source>
        <dbReference type="Proteomes" id="UP000004728"/>
    </source>
</evidence>
<organism evidence="1 2">
    <name type="scientific">Novosphingobium nitrogenifigens DSM 19370</name>
    <dbReference type="NCBI Taxonomy" id="983920"/>
    <lineage>
        <taxon>Bacteria</taxon>
        <taxon>Pseudomonadati</taxon>
        <taxon>Pseudomonadota</taxon>
        <taxon>Alphaproteobacteria</taxon>
        <taxon>Sphingomonadales</taxon>
        <taxon>Sphingomonadaceae</taxon>
        <taxon>Novosphingobium</taxon>
    </lineage>
</organism>
<gene>
    <name evidence="1" type="ORF">Y88_1770</name>
</gene>
<proteinExistence type="predicted"/>
<dbReference type="Proteomes" id="UP000004728">
    <property type="component" value="Unassembled WGS sequence"/>
</dbReference>
<reference evidence="1 2" key="1">
    <citation type="journal article" date="2012" name="J. Bacteriol.">
        <title>Draft Genome Sequence of Novosphingobium nitrogenifigens Y88T.</title>
        <authorList>
            <person name="Strabala T.J."/>
            <person name="Macdonald L."/>
            <person name="Liu V."/>
            <person name="Smit A.M."/>
        </authorList>
    </citation>
    <scope>NUCLEOTIDE SEQUENCE [LARGE SCALE GENOMIC DNA]</scope>
    <source>
        <strain evidence="1 2">DSM 19370</strain>
    </source>
</reference>
<name>F1Z3Y7_9SPHN</name>
<dbReference type="EMBL" id="AEWJ01000013">
    <property type="protein sequence ID" value="EGD60689.1"/>
    <property type="molecule type" value="Genomic_DNA"/>
</dbReference>
<dbReference type="eggNOG" id="ENOG5032SM7">
    <property type="taxonomic scope" value="Bacteria"/>
</dbReference>
<comment type="caution">
    <text evidence="1">The sequence shown here is derived from an EMBL/GenBank/DDBJ whole genome shotgun (WGS) entry which is preliminary data.</text>
</comment>
<dbReference type="OrthoDB" id="5918636at2"/>
<keyword evidence="2" id="KW-1185">Reference proteome</keyword>
<dbReference type="AlphaFoldDB" id="F1Z3Y7"/>
<evidence type="ECO:0008006" key="3">
    <source>
        <dbReference type="Google" id="ProtNLM"/>
    </source>
</evidence>
<dbReference type="RefSeq" id="WP_008068619.1">
    <property type="nucleotide sequence ID" value="NZ_AQWK01000010.1"/>
</dbReference>
<protein>
    <recommendedName>
        <fullName evidence="3">DUF4238 domain-containing protein</fullName>
    </recommendedName>
</protein>
<dbReference type="HOGENOM" id="CLU_079048_0_0_5"/>
<dbReference type="InterPro" id="IPR025332">
    <property type="entry name" value="DUF4238"/>
</dbReference>
<evidence type="ECO:0000313" key="1">
    <source>
        <dbReference type="EMBL" id="EGD60689.1"/>
    </source>
</evidence>